<feature type="chain" id="PRO_5011440440" description="WG containing repeat-containing protein" evidence="1">
    <location>
        <begin position="20"/>
        <end position="402"/>
    </location>
</feature>
<dbReference type="STRING" id="478744.SAMN05444359_112146"/>
<name>A0A1H9HG01_9BACT</name>
<evidence type="ECO:0000313" key="2">
    <source>
        <dbReference type="EMBL" id="SEQ61245.1"/>
    </source>
</evidence>
<protein>
    <recommendedName>
        <fullName evidence="4">WG containing repeat-containing protein</fullName>
    </recommendedName>
</protein>
<organism evidence="2 3">
    <name type="scientific">Neolewinella agarilytica</name>
    <dbReference type="NCBI Taxonomy" id="478744"/>
    <lineage>
        <taxon>Bacteria</taxon>
        <taxon>Pseudomonadati</taxon>
        <taxon>Bacteroidota</taxon>
        <taxon>Saprospiria</taxon>
        <taxon>Saprospirales</taxon>
        <taxon>Lewinellaceae</taxon>
        <taxon>Neolewinella</taxon>
    </lineage>
</organism>
<feature type="signal peptide" evidence="1">
    <location>
        <begin position="1"/>
        <end position="19"/>
    </location>
</feature>
<dbReference type="RefSeq" id="WP_090168928.1">
    <property type="nucleotide sequence ID" value="NZ_FOFB01000012.1"/>
</dbReference>
<dbReference type="Proteomes" id="UP000199021">
    <property type="component" value="Unassembled WGS sequence"/>
</dbReference>
<dbReference type="InParanoid" id="A0A1H9HG01"/>
<evidence type="ECO:0000313" key="3">
    <source>
        <dbReference type="Proteomes" id="UP000199021"/>
    </source>
</evidence>
<accession>A0A1H9HG01</accession>
<keyword evidence="1" id="KW-0732">Signal</keyword>
<evidence type="ECO:0000256" key="1">
    <source>
        <dbReference type="SAM" id="SignalP"/>
    </source>
</evidence>
<dbReference type="AlphaFoldDB" id="A0A1H9HG01"/>
<gene>
    <name evidence="2" type="ORF">SAMN05444359_112146</name>
</gene>
<sequence>MKYLSLLILVISISSSLYAQGAEPEKVSEESVEEKAMPDLGIKHSTRARAPKPSPVKGAPDVYLTTINGTRTFTNAKGEEFPELTKIGPFKMVSNFRGGYWYLQPDYSTTYLFDVRLKQLVHPTPVTKYDVLPNDQLIFMAENNTYWSDPQSRQVSLSPYADLRAYKYPERAGGLLYVAKDSLYGLIDGDQIELLPFRYQNIYPCPYETPAFQVEATDGTQGIYVPGKGMVLEGALEISARDRETYFMVKMKQPDGSALTGVYSWMGEEIVAPQFTYTRGVKTLAFVGRKPGQNLSYLYDLKGELLSEEGFAQVYPLSARFVRVKSLESYTEENILRWMKGEEALPTQEIKYALFDLNAGKRVTGYLYEGITPQRGKDGFIARRDGLSGPLSNTGVELPGWK</sequence>
<reference evidence="3" key="1">
    <citation type="submission" date="2016-10" db="EMBL/GenBank/DDBJ databases">
        <authorList>
            <person name="Varghese N."/>
            <person name="Submissions S."/>
        </authorList>
    </citation>
    <scope>NUCLEOTIDE SEQUENCE [LARGE SCALE GENOMIC DNA]</scope>
    <source>
        <strain evidence="3">DSM 24740</strain>
    </source>
</reference>
<evidence type="ECO:0008006" key="4">
    <source>
        <dbReference type="Google" id="ProtNLM"/>
    </source>
</evidence>
<dbReference type="EMBL" id="FOFB01000012">
    <property type="protein sequence ID" value="SEQ61245.1"/>
    <property type="molecule type" value="Genomic_DNA"/>
</dbReference>
<keyword evidence="3" id="KW-1185">Reference proteome</keyword>
<proteinExistence type="predicted"/>